<dbReference type="InterPro" id="IPR013096">
    <property type="entry name" value="Cupin_2"/>
</dbReference>
<comment type="caution">
    <text evidence="5">The sequence shown here is derived from an EMBL/GenBank/DDBJ whole genome shotgun (WGS) entry which is preliminary data.</text>
</comment>
<protein>
    <submittedName>
        <fullName evidence="5">AraC family transcriptional regulator</fullName>
    </submittedName>
</protein>
<dbReference type="GO" id="GO:0003700">
    <property type="term" value="F:DNA-binding transcription factor activity"/>
    <property type="evidence" value="ECO:0007669"/>
    <property type="project" value="InterPro"/>
</dbReference>
<dbReference type="PRINTS" id="PR00032">
    <property type="entry name" value="HTHARAC"/>
</dbReference>
<dbReference type="Proteomes" id="UP000319837">
    <property type="component" value="Unassembled WGS sequence"/>
</dbReference>
<name>A0A553SRJ4_NIACI</name>
<dbReference type="EMBL" id="RIBP01000001">
    <property type="protein sequence ID" value="TRZ39588.1"/>
    <property type="molecule type" value="Genomic_DNA"/>
</dbReference>
<evidence type="ECO:0000256" key="3">
    <source>
        <dbReference type="ARBA" id="ARBA00023163"/>
    </source>
</evidence>
<evidence type="ECO:0000259" key="4">
    <source>
        <dbReference type="PROSITE" id="PS01124"/>
    </source>
</evidence>
<feature type="domain" description="HTH araC/xylS-type" evidence="4">
    <location>
        <begin position="191"/>
        <end position="289"/>
    </location>
</feature>
<evidence type="ECO:0000256" key="2">
    <source>
        <dbReference type="ARBA" id="ARBA00023125"/>
    </source>
</evidence>
<dbReference type="RefSeq" id="WP_185763023.1">
    <property type="nucleotide sequence ID" value="NZ_RIBP01000001.1"/>
</dbReference>
<dbReference type="PROSITE" id="PS01124">
    <property type="entry name" value="HTH_ARAC_FAMILY_2"/>
    <property type="match status" value="1"/>
</dbReference>
<dbReference type="InterPro" id="IPR009057">
    <property type="entry name" value="Homeodomain-like_sf"/>
</dbReference>
<dbReference type="GO" id="GO:0043565">
    <property type="term" value="F:sequence-specific DNA binding"/>
    <property type="evidence" value="ECO:0007669"/>
    <property type="project" value="InterPro"/>
</dbReference>
<organism evidence="5 6">
    <name type="scientific">Niallia circulans</name>
    <name type="common">Bacillus circulans</name>
    <dbReference type="NCBI Taxonomy" id="1397"/>
    <lineage>
        <taxon>Bacteria</taxon>
        <taxon>Bacillati</taxon>
        <taxon>Bacillota</taxon>
        <taxon>Bacilli</taxon>
        <taxon>Bacillales</taxon>
        <taxon>Bacillaceae</taxon>
        <taxon>Niallia</taxon>
    </lineage>
</organism>
<dbReference type="SUPFAM" id="SSF46689">
    <property type="entry name" value="Homeodomain-like"/>
    <property type="match status" value="1"/>
</dbReference>
<gene>
    <name evidence="5" type="ORF">CEQ21_01050</name>
</gene>
<proteinExistence type="predicted"/>
<keyword evidence="2" id="KW-0238">DNA-binding</keyword>
<dbReference type="Pfam" id="PF12833">
    <property type="entry name" value="HTH_18"/>
    <property type="match status" value="1"/>
</dbReference>
<keyword evidence="3" id="KW-0804">Transcription</keyword>
<dbReference type="CDD" id="cd02209">
    <property type="entry name" value="cupin_XRE_C"/>
    <property type="match status" value="1"/>
</dbReference>
<dbReference type="InterPro" id="IPR020449">
    <property type="entry name" value="Tscrpt_reg_AraC-type_HTH"/>
</dbReference>
<dbReference type="InterPro" id="IPR011051">
    <property type="entry name" value="RmlC_Cupin_sf"/>
</dbReference>
<dbReference type="InterPro" id="IPR018060">
    <property type="entry name" value="HTH_AraC"/>
</dbReference>
<dbReference type="PANTHER" id="PTHR43280:SF28">
    <property type="entry name" value="HTH-TYPE TRANSCRIPTIONAL ACTIVATOR RHAS"/>
    <property type="match status" value="1"/>
</dbReference>
<dbReference type="Gene3D" id="1.10.10.60">
    <property type="entry name" value="Homeodomain-like"/>
    <property type="match status" value="2"/>
</dbReference>
<dbReference type="SMART" id="SM00342">
    <property type="entry name" value="HTH_ARAC"/>
    <property type="match status" value="1"/>
</dbReference>
<dbReference type="InterPro" id="IPR014710">
    <property type="entry name" value="RmlC-like_jellyroll"/>
</dbReference>
<accession>A0A553SRJ4</accession>
<dbReference type="SUPFAM" id="SSF51182">
    <property type="entry name" value="RmlC-like cupins"/>
    <property type="match status" value="1"/>
</dbReference>
<evidence type="ECO:0000313" key="6">
    <source>
        <dbReference type="Proteomes" id="UP000319837"/>
    </source>
</evidence>
<dbReference type="Gene3D" id="2.60.120.10">
    <property type="entry name" value="Jelly Rolls"/>
    <property type="match status" value="1"/>
</dbReference>
<dbReference type="AlphaFoldDB" id="A0A553SRJ4"/>
<sequence>MNSALEIFSDSSERINYNLPDFPLYVRKGRLLHFDKYVAPSHWHSDLEFILVLDGRMEYYVNGQTVSIEKGNGIFVNSKRMHYGYSNNMNDCHFIVVVIHPILLGEHTQLGKVYLEEKFGLSTEDYILLNKQVQWQEEALTKLIEIFEEMHQNANPLRLNAQVMSLCANIGDHIQKVPRNHVDDNSWETVWKMTTFIHEHYEEKVTLDDIAFAGNVCRSICCNLFSKYIEQTPNNYLIGYRIQKSCEMLKETNRSISEIAIACGFQSGSYFSYTFRKKMGYGPQDYRKRITIASPRSTY</sequence>
<keyword evidence="1" id="KW-0805">Transcription regulation</keyword>
<evidence type="ECO:0000313" key="5">
    <source>
        <dbReference type="EMBL" id="TRZ39588.1"/>
    </source>
</evidence>
<evidence type="ECO:0000256" key="1">
    <source>
        <dbReference type="ARBA" id="ARBA00023015"/>
    </source>
</evidence>
<reference evidence="6" key="1">
    <citation type="submission" date="2018-10" db="EMBL/GenBank/DDBJ databases">
        <title>FDA dAtabase for Regulatory Grade micrObial Sequences (FDA-ARGOS): Supporting development and validation of Infectious Disease Dx tests.</title>
        <authorList>
            <person name="Minogue T."/>
            <person name="Wolcott M."/>
            <person name="Wasieloski L."/>
            <person name="Aguilar W."/>
            <person name="Moore D."/>
            <person name="Tallon L."/>
            <person name="Sadzewicz L."/>
            <person name="Sengamalay N."/>
            <person name="Ott S."/>
            <person name="Godinez A."/>
            <person name="Nagaraj S."/>
            <person name="Vavikolanu K."/>
            <person name="Vyas G."/>
            <person name="Nadendla S."/>
            <person name="George J."/>
            <person name="Sichtig H."/>
        </authorList>
    </citation>
    <scope>NUCLEOTIDE SEQUENCE [LARGE SCALE GENOMIC DNA]</scope>
    <source>
        <strain evidence="6">FDAARGOS_343</strain>
    </source>
</reference>
<dbReference type="Pfam" id="PF07883">
    <property type="entry name" value="Cupin_2"/>
    <property type="match status" value="1"/>
</dbReference>
<dbReference type="PANTHER" id="PTHR43280">
    <property type="entry name" value="ARAC-FAMILY TRANSCRIPTIONAL REGULATOR"/>
    <property type="match status" value="1"/>
</dbReference>